<name>A0A0D9V5W0_9ORYZ</name>
<protein>
    <recommendedName>
        <fullName evidence="4">DUF834 domain-containing protein</fullName>
    </recommendedName>
</protein>
<evidence type="ECO:0008006" key="4">
    <source>
        <dbReference type="Google" id="ProtNLM"/>
    </source>
</evidence>
<sequence>MVVDGHKSVEVAVDEARTEEGGSTVEVNGAHWEAACPWSCRHWESGRGLAAVVAPPVEVVDAVSGRRRGGGYLAADWATSSTADSCREEGECSPESMGRGGGWRRRRSPPGSRRRGTVWIRGERNLGEVQGEF</sequence>
<reference evidence="2 3" key="1">
    <citation type="submission" date="2012-08" db="EMBL/GenBank/DDBJ databases">
        <title>Oryza genome evolution.</title>
        <authorList>
            <person name="Wing R.A."/>
        </authorList>
    </citation>
    <scope>NUCLEOTIDE SEQUENCE</scope>
</reference>
<evidence type="ECO:0000256" key="1">
    <source>
        <dbReference type="SAM" id="MobiDB-lite"/>
    </source>
</evidence>
<dbReference type="EnsemblPlants" id="LPERR01G27110.1">
    <property type="protein sequence ID" value="LPERR01G27110.1"/>
    <property type="gene ID" value="LPERR01G27110"/>
</dbReference>
<reference evidence="2" key="3">
    <citation type="submission" date="2015-04" db="UniProtKB">
        <authorList>
            <consortium name="EnsemblPlants"/>
        </authorList>
    </citation>
    <scope>IDENTIFICATION</scope>
</reference>
<proteinExistence type="predicted"/>
<keyword evidence="3" id="KW-1185">Reference proteome</keyword>
<accession>A0A0D9V5W0</accession>
<feature type="region of interest" description="Disordered" evidence="1">
    <location>
        <begin position="83"/>
        <end position="118"/>
    </location>
</feature>
<evidence type="ECO:0000313" key="2">
    <source>
        <dbReference type="EnsemblPlants" id="LPERR01G27110.1"/>
    </source>
</evidence>
<dbReference type="Gramene" id="LPERR01G27110.1">
    <property type="protein sequence ID" value="LPERR01G27110.1"/>
    <property type="gene ID" value="LPERR01G27110"/>
</dbReference>
<organism evidence="2 3">
    <name type="scientific">Leersia perrieri</name>
    <dbReference type="NCBI Taxonomy" id="77586"/>
    <lineage>
        <taxon>Eukaryota</taxon>
        <taxon>Viridiplantae</taxon>
        <taxon>Streptophyta</taxon>
        <taxon>Embryophyta</taxon>
        <taxon>Tracheophyta</taxon>
        <taxon>Spermatophyta</taxon>
        <taxon>Magnoliopsida</taxon>
        <taxon>Liliopsida</taxon>
        <taxon>Poales</taxon>
        <taxon>Poaceae</taxon>
        <taxon>BOP clade</taxon>
        <taxon>Oryzoideae</taxon>
        <taxon>Oryzeae</taxon>
        <taxon>Oryzinae</taxon>
        <taxon>Leersia</taxon>
    </lineage>
</organism>
<reference evidence="3" key="2">
    <citation type="submission" date="2013-12" db="EMBL/GenBank/DDBJ databases">
        <authorList>
            <person name="Yu Y."/>
            <person name="Lee S."/>
            <person name="de Baynast K."/>
            <person name="Wissotski M."/>
            <person name="Liu L."/>
            <person name="Talag J."/>
            <person name="Goicoechea J."/>
            <person name="Angelova A."/>
            <person name="Jetty R."/>
            <person name="Kudrna D."/>
            <person name="Golser W."/>
            <person name="Rivera L."/>
            <person name="Zhang J."/>
            <person name="Wing R."/>
        </authorList>
    </citation>
    <scope>NUCLEOTIDE SEQUENCE</scope>
</reference>
<evidence type="ECO:0000313" key="3">
    <source>
        <dbReference type="Proteomes" id="UP000032180"/>
    </source>
</evidence>
<dbReference type="AlphaFoldDB" id="A0A0D9V5W0"/>
<dbReference type="HOGENOM" id="CLU_1909681_0_0_1"/>
<dbReference type="Proteomes" id="UP000032180">
    <property type="component" value="Chromosome 1"/>
</dbReference>
<feature type="compositionally biased region" description="Basic residues" evidence="1">
    <location>
        <begin position="102"/>
        <end position="116"/>
    </location>
</feature>